<dbReference type="InterPro" id="IPR001845">
    <property type="entry name" value="HTH_ArsR_DNA-bd_dom"/>
</dbReference>
<dbReference type="InterPro" id="IPR052543">
    <property type="entry name" value="HTH_Metal-responsive_Reg"/>
</dbReference>
<evidence type="ECO:0000313" key="2">
    <source>
        <dbReference type="EMBL" id="GLX77351.1"/>
    </source>
</evidence>
<feature type="domain" description="HTH arsR-type" evidence="1">
    <location>
        <begin position="1"/>
        <end position="92"/>
    </location>
</feature>
<dbReference type="RefSeq" id="WP_284243202.1">
    <property type="nucleotide sequence ID" value="NZ_BSST01000001.1"/>
</dbReference>
<protein>
    <submittedName>
        <fullName evidence="2">Transcriptional regulator</fullName>
    </submittedName>
</protein>
<dbReference type="InterPro" id="IPR011991">
    <property type="entry name" value="ArsR-like_HTH"/>
</dbReference>
<dbReference type="SMART" id="SM00418">
    <property type="entry name" value="HTH_ARSR"/>
    <property type="match status" value="1"/>
</dbReference>
<dbReference type="CDD" id="cd00090">
    <property type="entry name" value="HTH_ARSR"/>
    <property type="match status" value="1"/>
</dbReference>
<dbReference type="Proteomes" id="UP001157186">
    <property type="component" value="Unassembled WGS sequence"/>
</dbReference>
<proteinExistence type="predicted"/>
<gene>
    <name evidence="2" type="ORF">tinsulaeT_06910</name>
</gene>
<reference evidence="2 3" key="1">
    <citation type="submission" date="2023-03" db="EMBL/GenBank/DDBJ databases">
        <title>Draft genome sequence of Thalassotalea insulae KCTC 62186T.</title>
        <authorList>
            <person name="Sawabe T."/>
        </authorList>
    </citation>
    <scope>NUCLEOTIDE SEQUENCE [LARGE SCALE GENOMIC DNA]</scope>
    <source>
        <strain evidence="2 3">KCTC 62186</strain>
    </source>
</reference>
<comment type="caution">
    <text evidence="2">The sequence shown here is derived from an EMBL/GenBank/DDBJ whole genome shotgun (WGS) entry which is preliminary data.</text>
</comment>
<evidence type="ECO:0000313" key="3">
    <source>
        <dbReference type="Proteomes" id="UP001157186"/>
    </source>
</evidence>
<accession>A0ABQ6GN98</accession>
<dbReference type="Pfam" id="PF12840">
    <property type="entry name" value="HTH_20"/>
    <property type="match status" value="1"/>
</dbReference>
<evidence type="ECO:0000259" key="1">
    <source>
        <dbReference type="PROSITE" id="PS50987"/>
    </source>
</evidence>
<dbReference type="PROSITE" id="PS50987">
    <property type="entry name" value="HTH_ARSR_2"/>
    <property type="match status" value="1"/>
</dbReference>
<dbReference type="PANTHER" id="PTHR39168">
    <property type="entry name" value="TRANSCRIPTIONAL REGULATOR-RELATED"/>
    <property type="match status" value="1"/>
</dbReference>
<dbReference type="EMBL" id="BSST01000001">
    <property type="protein sequence ID" value="GLX77351.1"/>
    <property type="molecule type" value="Genomic_DNA"/>
</dbReference>
<dbReference type="Gene3D" id="1.10.10.10">
    <property type="entry name" value="Winged helix-like DNA-binding domain superfamily/Winged helix DNA-binding domain"/>
    <property type="match status" value="1"/>
</dbReference>
<dbReference type="InterPro" id="IPR036390">
    <property type="entry name" value="WH_DNA-bd_sf"/>
</dbReference>
<dbReference type="InterPro" id="IPR036388">
    <property type="entry name" value="WH-like_DNA-bd_sf"/>
</dbReference>
<organism evidence="2 3">
    <name type="scientific">Thalassotalea insulae</name>
    <dbReference type="NCBI Taxonomy" id="2056778"/>
    <lineage>
        <taxon>Bacteria</taxon>
        <taxon>Pseudomonadati</taxon>
        <taxon>Pseudomonadota</taxon>
        <taxon>Gammaproteobacteria</taxon>
        <taxon>Alteromonadales</taxon>
        <taxon>Colwelliaceae</taxon>
        <taxon>Thalassotalea</taxon>
    </lineage>
</organism>
<dbReference type="PANTHER" id="PTHR39168:SF1">
    <property type="entry name" value="TRANSCRIPTIONAL REGULATORY PROTEIN"/>
    <property type="match status" value="1"/>
</dbReference>
<sequence length="231" mass="25520">MEPDIAFIARLIGDHARARMLTALMGGKALTATELALEAEITSQTASSHLAKLVAGDILRMRKQGRHKYFQLSGQHIAQLLEQLLTISANFPTSTISTGPSDQRLRKARICYDHLAGEAGVALYDALSDNGYIIAQASDTLLTAQGQTFFTNLGADFNALNKNKRPLCKACLDWSERRDHLAGSLGQWIINDILARKWAEKDLDSRAITFSKQGMVFFIKHYQLSSRLLSA</sequence>
<dbReference type="SUPFAM" id="SSF46785">
    <property type="entry name" value="Winged helix' DNA-binding domain"/>
    <property type="match status" value="1"/>
</dbReference>
<name>A0ABQ6GN98_9GAMM</name>
<keyword evidence="3" id="KW-1185">Reference proteome</keyword>